<evidence type="ECO:0000256" key="2">
    <source>
        <dbReference type="SAM" id="Phobius"/>
    </source>
</evidence>
<feature type="transmembrane region" description="Helical" evidence="2">
    <location>
        <begin position="272"/>
        <end position="298"/>
    </location>
</feature>
<feature type="transmembrane region" description="Helical" evidence="2">
    <location>
        <begin position="318"/>
        <end position="339"/>
    </location>
</feature>
<feature type="compositionally biased region" description="Low complexity" evidence="1">
    <location>
        <begin position="30"/>
        <end position="77"/>
    </location>
</feature>
<comment type="caution">
    <text evidence="3">The sequence shown here is derived from an EMBL/GenBank/DDBJ whole genome shotgun (WGS) entry which is preliminary data.</text>
</comment>
<feature type="compositionally biased region" description="Low complexity" evidence="1">
    <location>
        <begin position="161"/>
        <end position="174"/>
    </location>
</feature>
<sequence>MSTDDRHDALPEFPGWQAPGADDAADARPTDSQAADSQAADSQATDAHVGDAPVEPAAEAPRPVEIPEPIEMPAAAHPEPDPEPAPEPVVHDPVEHEPVVHAPVAEQATAAYDRQPLGGPYVTSAEPDNEPVVDRPVVQDAPADRTPYPAAAFATGAGAGAAAAQAGHTPAPVSEGPPPYQPVPQPVQAPRPPEPKGNRGAGSLIALLGTAVFALLFAAVSFFVIGANLTGEAAVTAFLDFLRSAAFIVPVVAFALSLILIVLIVNRAGWWAYVLGGFLVAVVVYFAGIAGALVHVQAWNWQPQQQFEFVRSLTMDPLTLGGAIVAREVSIWTGALIALRGRRLKARNAAAREEWDRAQAEERASVDRAERNPGEVPAPSTTW</sequence>
<feature type="compositionally biased region" description="Basic and acidic residues" evidence="1">
    <location>
        <begin position="353"/>
        <end position="373"/>
    </location>
</feature>
<feature type="compositionally biased region" description="Pro residues" evidence="1">
    <location>
        <begin position="175"/>
        <end position="192"/>
    </location>
</feature>
<dbReference type="Proteomes" id="UP001165580">
    <property type="component" value="Unassembled WGS sequence"/>
</dbReference>
<feature type="transmembrane region" description="Helical" evidence="2">
    <location>
        <begin position="204"/>
        <end position="225"/>
    </location>
</feature>
<gene>
    <name evidence="3" type="ORF">NVV95_09980</name>
</gene>
<keyword evidence="2" id="KW-0812">Transmembrane</keyword>
<reference evidence="3" key="1">
    <citation type="submission" date="2022-08" db="EMBL/GenBank/DDBJ databases">
        <authorList>
            <person name="Deng Y."/>
            <person name="Han X.-F."/>
            <person name="Zhang Y.-Q."/>
        </authorList>
    </citation>
    <scope>NUCLEOTIDE SEQUENCE</scope>
    <source>
        <strain evidence="3">CPCC 205716</strain>
    </source>
</reference>
<feature type="region of interest" description="Disordered" evidence="1">
    <location>
        <begin position="1"/>
        <end position="133"/>
    </location>
</feature>
<name>A0ABT2GF99_9MICO</name>
<protein>
    <recommendedName>
        <fullName evidence="5">ABC transporter</fullName>
    </recommendedName>
</protein>
<feature type="region of interest" description="Disordered" evidence="1">
    <location>
        <begin position="353"/>
        <end position="383"/>
    </location>
</feature>
<evidence type="ECO:0008006" key="5">
    <source>
        <dbReference type="Google" id="ProtNLM"/>
    </source>
</evidence>
<feature type="compositionally biased region" description="Basic and acidic residues" evidence="1">
    <location>
        <begin position="1"/>
        <end position="10"/>
    </location>
</feature>
<dbReference type="RefSeq" id="WP_259486372.1">
    <property type="nucleotide sequence ID" value="NZ_JANTEZ010000003.1"/>
</dbReference>
<keyword evidence="4" id="KW-1185">Reference proteome</keyword>
<organism evidence="3 4">
    <name type="scientific">Herbiconiux gentiana</name>
    <dbReference type="NCBI Taxonomy" id="2970912"/>
    <lineage>
        <taxon>Bacteria</taxon>
        <taxon>Bacillati</taxon>
        <taxon>Actinomycetota</taxon>
        <taxon>Actinomycetes</taxon>
        <taxon>Micrococcales</taxon>
        <taxon>Microbacteriaceae</taxon>
        <taxon>Herbiconiux</taxon>
    </lineage>
</organism>
<dbReference type="EMBL" id="JANTEZ010000003">
    <property type="protein sequence ID" value="MCS5714880.1"/>
    <property type="molecule type" value="Genomic_DNA"/>
</dbReference>
<evidence type="ECO:0000313" key="4">
    <source>
        <dbReference type="Proteomes" id="UP001165580"/>
    </source>
</evidence>
<feature type="compositionally biased region" description="Basic and acidic residues" evidence="1">
    <location>
        <begin position="89"/>
        <end position="99"/>
    </location>
</feature>
<proteinExistence type="predicted"/>
<accession>A0ABT2GF99</accession>
<keyword evidence="2" id="KW-1133">Transmembrane helix</keyword>
<evidence type="ECO:0000256" key="1">
    <source>
        <dbReference type="SAM" id="MobiDB-lite"/>
    </source>
</evidence>
<evidence type="ECO:0000313" key="3">
    <source>
        <dbReference type="EMBL" id="MCS5714880.1"/>
    </source>
</evidence>
<feature type="transmembrane region" description="Helical" evidence="2">
    <location>
        <begin position="245"/>
        <end position="265"/>
    </location>
</feature>
<feature type="region of interest" description="Disordered" evidence="1">
    <location>
        <begin position="161"/>
        <end position="198"/>
    </location>
</feature>
<keyword evidence="2" id="KW-0472">Membrane</keyword>